<feature type="non-terminal residue" evidence="1">
    <location>
        <position position="80"/>
    </location>
</feature>
<proteinExistence type="predicted"/>
<dbReference type="Gene3D" id="3.40.190.10">
    <property type="entry name" value="Periplasmic binding protein-like II"/>
    <property type="match status" value="1"/>
</dbReference>
<dbReference type="EMBL" id="JBFNXX010000238">
    <property type="protein sequence ID" value="MEW9922605.1"/>
    <property type="molecule type" value="Genomic_DNA"/>
</dbReference>
<name>A0ABV3RUG4_9RHOB</name>
<dbReference type="InterPro" id="IPR006059">
    <property type="entry name" value="SBP"/>
</dbReference>
<dbReference type="Proteomes" id="UP001556098">
    <property type="component" value="Unassembled WGS sequence"/>
</dbReference>
<keyword evidence="2" id="KW-1185">Reference proteome</keyword>
<evidence type="ECO:0000313" key="2">
    <source>
        <dbReference type="Proteomes" id="UP001556098"/>
    </source>
</evidence>
<accession>A0ABV3RUG4</accession>
<reference evidence="1 2" key="1">
    <citation type="submission" date="2024-07" db="EMBL/GenBank/DDBJ databases">
        <title>Marimonas sp.nov., isolated from tidal-flat sediment.</title>
        <authorList>
            <person name="Jayan J.N."/>
            <person name="Lee S.S."/>
        </authorList>
    </citation>
    <scope>NUCLEOTIDE SEQUENCE [LARGE SCALE GENOMIC DNA]</scope>
    <source>
        <strain evidence="1 2">MJW-29</strain>
    </source>
</reference>
<feature type="non-terminal residue" evidence="1">
    <location>
        <position position="1"/>
    </location>
</feature>
<dbReference type="Pfam" id="PF01547">
    <property type="entry name" value="SBP_bac_1"/>
    <property type="match status" value="1"/>
</dbReference>
<dbReference type="SUPFAM" id="SSF53850">
    <property type="entry name" value="Periplasmic binding protein-like II"/>
    <property type="match status" value="1"/>
</dbReference>
<protein>
    <submittedName>
        <fullName evidence="1">Extracellular solute-binding protein</fullName>
    </submittedName>
</protein>
<sequence length="80" mass="8713">GSGVRGKAGWGEGGALITVTANSFGARWFEEDWTAQFDQPEWKEALTFFSTLLNDNGPEGYATNGFNENLSLFQQGKCGM</sequence>
<evidence type="ECO:0000313" key="1">
    <source>
        <dbReference type="EMBL" id="MEW9922605.1"/>
    </source>
</evidence>
<gene>
    <name evidence="1" type="ORF">AB2B41_23725</name>
</gene>
<organism evidence="1 2">
    <name type="scientific">Sulfitobacter sediminis</name>
    <dbReference type="NCBI Taxonomy" id="3234186"/>
    <lineage>
        <taxon>Bacteria</taxon>
        <taxon>Pseudomonadati</taxon>
        <taxon>Pseudomonadota</taxon>
        <taxon>Alphaproteobacteria</taxon>
        <taxon>Rhodobacterales</taxon>
        <taxon>Roseobacteraceae</taxon>
        <taxon>Sulfitobacter</taxon>
    </lineage>
</organism>
<dbReference type="RefSeq" id="WP_367880277.1">
    <property type="nucleotide sequence ID" value="NZ_JBFNXX010000238.1"/>
</dbReference>
<comment type="caution">
    <text evidence="1">The sequence shown here is derived from an EMBL/GenBank/DDBJ whole genome shotgun (WGS) entry which is preliminary data.</text>
</comment>